<proteinExistence type="predicted"/>
<dbReference type="InterPro" id="IPR029045">
    <property type="entry name" value="ClpP/crotonase-like_dom_sf"/>
</dbReference>
<accession>A0AAW7K300</accession>
<dbReference type="Gene3D" id="3.90.226.10">
    <property type="entry name" value="2-enoyl-CoA Hydratase, Chain A, domain 1"/>
    <property type="match status" value="1"/>
</dbReference>
<dbReference type="SUPFAM" id="SSF52096">
    <property type="entry name" value="ClpP/crotonase"/>
    <property type="match status" value="1"/>
</dbReference>
<dbReference type="Pfam" id="PF00574">
    <property type="entry name" value="CLP_protease"/>
    <property type="match status" value="1"/>
</dbReference>
<keyword evidence="1" id="KW-0645">Protease</keyword>
<dbReference type="InterPro" id="IPR023562">
    <property type="entry name" value="ClpP/TepA"/>
</dbReference>
<comment type="caution">
    <text evidence="1">The sequence shown here is derived from an EMBL/GenBank/DDBJ whole genome shotgun (WGS) entry which is preliminary data.</text>
</comment>
<reference evidence="1" key="1">
    <citation type="submission" date="2023-06" db="EMBL/GenBank/DDBJ databases">
        <authorList>
            <person name="Polev D.E."/>
            <person name="Saitova A.T."/>
            <person name="Bogumilchik E.A."/>
            <person name="Kokorina G.I."/>
            <person name="Voskresenskaia E.A."/>
        </authorList>
    </citation>
    <scope>NUCLEOTIDE SEQUENCE</scope>
    <source>
        <strain evidence="1">2145 StPb PI</strain>
    </source>
</reference>
<sequence length="239" mass="26392">MLTGHLSIERNLMSGILFKTLSVLSLSLLPLQSFADISVIKKNNIKPGNIEYAKVLYSGDVTENKTVEFISVLDEINANYPKLKKIYVYINSYGGDMDSGYMAYEAIKSSLVPVTTVNLSMVGSSATLFYCAGAERLSMKGASFLLHPAAVTNENSNFLKPDSLKNMQEAVNVYNNMFDTVYKECTTYTDTERKNILYSENGRALINSATAIDKKIASGLANGFSDVQISYYITEKPNQ</sequence>
<protein>
    <submittedName>
        <fullName evidence="1">ATP-dependent Clp protease proteolytic subunit</fullName>
    </submittedName>
</protein>
<dbReference type="RefSeq" id="WP_289818325.1">
    <property type="nucleotide sequence ID" value="NZ_JAUEHU010000025.1"/>
</dbReference>
<dbReference type="AlphaFoldDB" id="A0AAW7K300"/>
<gene>
    <name evidence="1" type="ORF">QVN42_17595</name>
</gene>
<dbReference type="EMBL" id="JAUEHU010000025">
    <property type="protein sequence ID" value="MDN0089166.1"/>
    <property type="molecule type" value="Genomic_DNA"/>
</dbReference>
<dbReference type="GO" id="GO:0006508">
    <property type="term" value="P:proteolysis"/>
    <property type="evidence" value="ECO:0007669"/>
    <property type="project" value="UniProtKB-KW"/>
</dbReference>
<dbReference type="GO" id="GO:0008233">
    <property type="term" value="F:peptidase activity"/>
    <property type="evidence" value="ECO:0007669"/>
    <property type="project" value="UniProtKB-KW"/>
</dbReference>
<keyword evidence="1" id="KW-0378">Hydrolase</keyword>
<dbReference type="Proteomes" id="UP001167864">
    <property type="component" value="Unassembled WGS sequence"/>
</dbReference>
<organism evidence="1 2">
    <name type="scientific">Yersinia nurmii</name>
    <dbReference type="NCBI Taxonomy" id="685706"/>
    <lineage>
        <taxon>Bacteria</taxon>
        <taxon>Pseudomonadati</taxon>
        <taxon>Pseudomonadota</taxon>
        <taxon>Gammaproteobacteria</taxon>
        <taxon>Enterobacterales</taxon>
        <taxon>Yersiniaceae</taxon>
        <taxon>Yersinia</taxon>
    </lineage>
</organism>
<evidence type="ECO:0000313" key="2">
    <source>
        <dbReference type="Proteomes" id="UP001167864"/>
    </source>
</evidence>
<name>A0AAW7K300_9GAMM</name>
<evidence type="ECO:0000313" key="1">
    <source>
        <dbReference type="EMBL" id="MDN0089166.1"/>
    </source>
</evidence>